<feature type="region of interest" description="Disordered" evidence="1">
    <location>
        <begin position="63"/>
        <end position="86"/>
    </location>
</feature>
<proteinExistence type="predicted"/>
<sequence>GENFFFLNFWEFLGGISRNFWGFFGEDFREKFGILGISRLNPVIQYQTVRYDVLPLSPISRNRLSESRTPKSGGKKPKLWGKCKNS</sequence>
<keyword evidence="3" id="KW-1185">Reference proteome</keyword>
<name>A0A8C9L3Z2_SERCA</name>
<dbReference type="Ensembl" id="ENSSCAT00000002370.1">
    <property type="protein sequence ID" value="ENSSCAP00000002009.1"/>
    <property type="gene ID" value="ENSSCAG00000001752.1"/>
</dbReference>
<evidence type="ECO:0000313" key="3">
    <source>
        <dbReference type="Proteomes" id="UP000694409"/>
    </source>
</evidence>
<evidence type="ECO:0000256" key="1">
    <source>
        <dbReference type="SAM" id="MobiDB-lite"/>
    </source>
</evidence>
<evidence type="ECO:0000313" key="2">
    <source>
        <dbReference type="Ensembl" id="ENSSCAP00000002009.1"/>
    </source>
</evidence>
<protein>
    <submittedName>
        <fullName evidence="2">Uncharacterized protein</fullName>
    </submittedName>
</protein>
<reference evidence="2" key="1">
    <citation type="submission" date="2025-08" db="UniProtKB">
        <authorList>
            <consortium name="Ensembl"/>
        </authorList>
    </citation>
    <scope>IDENTIFICATION</scope>
</reference>
<reference evidence="2" key="2">
    <citation type="submission" date="2025-09" db="UniProtKB">
        <authorList>
            <consortium name="Ensembl"/>
        </authorList>
    </citation>
    <scope>IDENTIFICATION</scope>
</reference>
<dbReference type="Proteomes" id="UP000694409">
    <property type="component" value="Unassembled WGS sequence"/>
</dbReference>
<feature type="compositionally biased region" description="Basic residues" evidence="1">
    <location>
        <begin position="73"/>
        <end position="86"/>
    </location>
</feature>
<accession>A0A8C9L3Z2</accession>
<dbReference type="AlphaFoldDB" id="A0A8C9L3Z2"/>
<organism evidence="2 3">
    <name type="scientific">Serinus canaria</name>
    <name type="common">Island canary</name>
    <name type="synonym">Fringilla canaria</name>
    <dbReference type="NCBI Taxonomy" id="9135"/>
    <lineage>
        <taxon>Eukaryota</taxon>
        <taxon>Metazoa</taxon>
        <taxon>Chordata</taxon>
        <taxon>Craniata</taxon>
        <taxon>Vertebrata</taxon>
        <taxon>Euteleostomi</taxon>
        <taxon>Archelosauria</taxon>
        <taxon>Archosauria</taxon>
        <taxon>Dinosauria</taxon>
        <taxon>Saurischia</taxon>
        <taxon>Theropoda</taxon>
        <taxon>Coelurosauria</taxon>
        <taxon>Aves</taxon>
        <taxon>Neognathae</taxon>
        <taxon>Neoaves</taxon>
        <taxon>Telluraves</taxon>
        <taxon>Australaves</taxon>
        <taxon>Passeriformes</taxon>
        <taxon>Passeroidea</taxon>
        <taxon>Fringillidae</taxon>
        <taxon>Carduelinae</taxon>
        <taxon>Serinus</taxon>
    </lineage>
</organism>